<dbReference type="RefSeq" id="WP_202857451.1">
    <property type="nucleotide sequence ID" value="NZ_JAEUGD010000058.1"/>
</dbReference>
<keyword evidence="3" id="KW-1185">Reference proteome</keyword>
<dbReference type="AlphaFoldDB" id="A0A937G0L9"/>
<feature type="domain" description="Metallo-beta-lactamase" evidence="1">
    <location>
        <begin position="14"/>
        <end position="218"/>
    </location>
</feature>
<dbReference type="PANTHER" id="PTHR42951">
    <property type="entry name" value="METALLO-BETA-LACTAMASE DOMAIN-CONTAINING"/>
    <property type="match status" value="1"/>
</dbReference>
<dbReference type="InterPro" id="IPR036866">
    <property type="entry name" value="RibonucZ/Hydroxyglut_hydro"/>
</dbReference>
<evidence type="ECO:0000259" key="1">
    <source>
        <dbReference type="SMART" id="SM00849"/>
    </source>
</evidence>
<dbReference type="InterPro" id="IPR001279">
    <property type="entry name" value="Metallo-B-lactamas"/>
</dbReference>
<dbReference type="Gene3D" id="3.60.15.10">
    <property type="entry name" value="Ribonuclease Z/Hydroxyacylglutathione hydrolase-like"/>
    <property type="match status" value="1"/>
</dbReference>
<name>A0A937G0L9_9BACT</name>
<reference evidence="2" key="1">
    <citation type="submission" date="2021-01" db="EMBL/GenBank/DDBJ databases">
        <title>Fulvivirga kasyanovii gen. nov., sp nov., a novel member of the phylum Bacteroidetes isolated from seawater in a mussel farm.</title>
        <authorList>
            <person name="Zhao L.-H."/>
            <person name="Wang Z.-J."/>
        </authorList>
    </citation>
    <scope>NUCLEOTIDE SEQUENCE</scope>
    <source>
        <strain evidence="2">29W222</strain>
    </source>
</reference>
<accession>A0A937G0L9</accession>
<dbReference type="InterPro" id="IPR050855">
    <property type="entry name" value="NDM-1-like"/>
</dbReference>
<evidence type="ECO:0000313" key="3">
    <source>
        <dbReference type="Proteomes" id="UP000614216"/>
    </source>
</evidence>
<dbReference type="Pfam" id="PF00753">
    <property type="entry name" value="Lactamase_B"/>
    <property type="match status" value="1"/>
</dbReference>
<dbReference type="CDD" id="cd07721">
    <property type="entry name" value="yflN-like_MBL-fold"/>
    <property type="match status" value="1"/>
</dbReference>
<protein>
    <submittedName>
        <fullName evidence="2">MBL fold metallo-hydrolase</fullName>
    </submittedName>
</protein>
<comment type="caution">
    <text evidence="2">The sequence shown here is derived from an EMBL/GenBank/DDBJ whole genome shotgun (WGS) entry which is preliminary data.</text>
</comment>
<evidence type="ECO:0000313" key="2">
    <source>
        <dbReference type="EMBL" id="MBL6447908.1"/>
    </source>
</evidence>
<dbReference type="PANTHER" id="PTHR42951:SF17">
    <property type="entry name" value="METALLO-BETA-LACTAMASE DOMAIN-CONTAINING PROTEIN"/>
    <property type="match status" value="1"/>
</dbReference>
<gene>
    <name evidence="2" type="ORF">JMN32_16450</name>
</gene>
<proteinExistence type="predicted"/>
<dbReference type="SMART" id="SM00849">
    <property type="entry name" value="Lactamase_B"/>
    <property type="match status" value="1"/>
</dbReference>
<dbReference type="SUPFAM" id="SSF56281">
    <property type="entry name" value="Metallo-hydrolase/oxidoreductase"/>
    <property type="match status" value="1"/>
</dbReference>
<organism evidence="2 3">
    <name type="scientific">Fulvivirga marina</name>
    <dbReference type="NCBI Taxonomy" id="2494733"/>
    <lineage>
        <taxon>Bacteria</taxon>
        <taxon>Pseudomonadati</taxon>
        <taxon>Bacteroidota</taxon>
        <taxon>Cytophagia</taxon>
        <taxon>Cytophagales</taxon>
        <taxon>Fulvivirgaceae</taxon>
        <taxon>Fulvivirga</taxon>
    </lineage>
</organism>
<sequence length="239" mass="26474">MSKIIPIAIWPGGLINCFLIKGDQKHILVDTGIPNCEGRILRQLKRHKINPDDIDLIVVTHGHIDHFGSAASLKKIFGASILAHKADEPAYRAGRADVSTMKVNKPQWKLFRALVKDQRAKRFTPDIMLEEGEEYDLSSWGTNGKVIHTPGHTPGSLSVILANGEAIIMDMMASGILLGGVMFRSRIKHPPFHDNLIELKASFGKVLAEKCEQFYLGHGGPVNRGQVVNYYNKFLNDSA</sequence>
<dbReference type="EMBL" id="JAEUGD010000058">
    <property type="protein sequence ID" value="MBL6447908.1"/>
    <property type="molecule type" value="Genomic_DNA"/>
</dbReference>
<dbReference type="Proteomes" id="UP000614216">
    <property type="component" value="Unassembled WGS sequence"/>
</dbReference>